<comment type="subcellular location">
    <subcellularLocation>
        <location evidence="1 8">Cell outer membrane</location>
        <topology evidence="1 8">Multi-pass membrane protein</topology>
    </subcellularLocation>
</comment>
<evidence type="ECO:0000256" key="5">
    <source>
        <dbReference type="ARBA" id="ARBA00022729"/>
    </source>
</evidence>
<gene>
    <name evidence="11" type="primary">cirA_6</name>
    <name evidence="11" type="ORF">NCTC11179_03237</name>
</gene>
<dbReference type="GO" id="GO:0015344">
    <property type="term" value="F:siderophore uptake transmembrane transporter activity"/>
    <property type="evidence" value="ECO:0007669"/>
    <property type="project" value="TreeGrafter"/>
</dbReference>
<feature type="signal peptide" evidence="9">
    <location>
        <begin position="1"/>
        <end position="17"/>
    </location>
</feature>
<dbReference type="Proteomes" id="UP000255024">
    <property type="component" value="Unassembled WGS sequence"/>
</dbReference>
<dbReference type="SUPFAM" id="SSF56935">
    <property type="entry name" value="Porins"/>
    <property type="match status" value="1"/>
</dbReference>
<dbReference type="InterPro" id="IPR036942">
    <property type="entry name" value="Beta-barrel_TonB_sf"/>
</dbReference>
<dbReference type="InterPro" id="IPR037066">
    <property type="entry name" value="Plug_dom_sf"/>
</dbReference>
<dbReference type="PANTHER" id="PTHR30069:SF29">
    <property type="entry name" value="HEMOGLOBIN AND HEMOGLOBIN-HAPTOGLOBIN-BINDING PROTEIN 1-RELATED"/>
    <property type="match status" value="1"/>
</dbReference>
<proteinExistence type="inferred from homology"/>
<evidence type="ECO:0000256" key="8">
    <source>
        <dbReference type="PROSITE-ProRule" id="PRU01360"/>
    </source>
</evidence>
<evidence type="ECO:0000256" key="3">
    <source>
        <dbReference type="ARBA" id="ARBA00022452"/>
    </source>
</evidence>
<feature type="domain" description="TonB-dependent receptor plug" evidence="10">
    <location>
        <begin position="112"/>
        <end position="215"/>
    </location>
</feature>
<evidence type="ECO:0000256" key="6">
    <source>
        <dbReference type="ARBA" id="ARBA00023136"/>
    </source>
</evidence>
<dbReference type="GO" id="GO:0009279">
    <property type="term" value="C:cell outer membrane"/>
    <property type="evidence" value="ECO:0007669"/>
    <property type="project" value="UniProtKB-SubCell"/>
</dbReference>
<keyword evidence="7 8" id="KW-0998">Cell outer membrane</keyword>
<keyword evidence="5 9" id="KW-0732">Signal</keyword>
<keyword evidence="3 8" id="KW-1134">Transmembrane beta strand</keyword>
<evidence type="ECO:0000313" key="12">
    <source>
        <dbReference type="Proteomes" id="UP000255024"/>
    </source>
</evidence>
<evidence type="ECO:0000256" key="1">
    <source>
        <dbReference type="ARBA" id="ARBA00004571"/>
    </source>
</evidence>
<dbReference type="InterPro" id="IPR039426">
    <property type="entry name" value="TonB-dep_rcpt-like"/>
</dbReference>
<keyword evidence="6 8" id="KW-0472">Membrane</keyword>
<evidence type="ECO:0000256" key="4">
    <source>
        <dbReference type="ARBA" id="ARBA00022692"/>
    </source>
</evidence>
<dbReference type="Pfam" id="PF07715">
    <property type="entry name" value="Plug"/>
    <property type="match status" value="1"/>
</dbReference>
<evidence type="ECO:0000256" key="7">
    <source>
        <dbReference type="ARBA" id="ARBA00023237"/>
    </source>
</evidence>
<reference evidence="11 12" key="1">
    <citation type="submission" date="2018-06" db="EMBL/GenBank/DDBJ databases">
        <authorList>
            <consortium name="Pathogen Informatics"/>
            <person name="Doyle S."/>
        </authorList>
    </citation>
    <scope>NUCLEOTIDE SEQUENCE [LARGE SCALE GENOMIC DNA]</scope>
    <source>
        <strain evidence="11 12">NCTC11179</strain>
    </source>
</reference>
<accession>A0A378U6D3</accession>
<dbReference type="Gene3D" id="2.170.130.10">
    <property type="entry name" value="TonB-dependent receptor, plug domain"/>
    <property type="match status" value="1"/>
</dbReference>
<dbReference type="RefSeq" id="WP_115092383.1">
    <property type="nucleotide sequence ID" value="NZ_CP068107.1"/>
</dbReference>
<keyword evidence="12" id="KW-1185">Reference proteome</keyword>
<feature type="chain" id="PRO_5016789307" evidence="9">
    <location>
        <begin position="18"/>
        <end position="789"/>
    </location>
</feature>
<name>A0A378U6D3_MYROD</name>
<dbReference type="AlphaFoldDB" id="A0A378U6D3"/>
<evidence type="ECO:0000259" key="10">
    <source>
        <dbReference type="Pfam" id="PF07715"/>
    </source>
</evidence>
<dbReference type="PROSITE" id="PS51257">
    <property type="entry name" value="PROKAR_LIPOPROTEIN"/>
    <property type="match status" value="1"/>
</dbReference>
<dbReference type="EMBL" id="UGQL01000002">
    <property type="protein sequence ID" value="STZ69723.1"/>
    <property type="molecule type" value="Genomic_DNA"/>
</dbReference>
<dbReference type="Gene3D" id="2.40.170.20">
    <property type="entry name" value="TonB-dependent receptor, beta-barrel domain"/>
    <property type="match status" value="1"/>
</dbReference>
<evidence type="ECO:0000256" key="2">
    <source>
        <dbReference type="ARBA" id="ARBA00022448"/>
    </source>
</evidence>
<dbReference type="InterPro" id="IPR012910">
    <property type="entry name" value="Plug_dom"/>
</dbReference>
<keyword evidence="2 8" id="KW-0813">Transport</keyword>
<keyword evidence="4 8" id="KW-0812">Transmembrane</keyword>
<dbReference type="PROSITE" id="PS52016">
    <property type="entry name" value="TONB_DEPENDENT_REC_3"/>
    <property type="match status" value="1"/>
</dbReference>
<organism evidence="11 12">
    <name type="scientific">Myroides odoratus</name>
    <name type="common">Flavobacterium odoratum</name>
    <dbReference type="NCBI Taxonomy" id="256"/>
    <lineage>
        <taxon>Bacteria</taxon>
        <taxon>Pseudomonadati</taxon>
        <taxon>Bacteroidota</taxon>
        <taxon>Flavobacteriia</taxon>
        <taxon>Flavobacteriales</taxon>
        <taxon>Flavobacteriaceae</taxon>
        <taxon>Myroides</taxon>
    </lineage>
</organism>
<evidence type="ECO:0000313" key="11">
    <source>
        <dbReference type="EMBL" id="STZ69723.1"/>
    </source>
</evidence>
<comment type="similarity">
    <text evidence="8">Belongs to the TonB-dependent receptor family.</text>
</comment>
<sequence>MVKYLYFLLCCSSTALACEVSFSVQRSQTVSFAAFTLVVNQQTYGLDEQGHSRRIDLPAGEYTLQVYENGKQIDSQSVEVDCQIAHYPLILREKNEQLEEVVIHAQTTQQKIERTPFAVQVLDMKQVHNRGGDISSQLNRSAGIKVRSNGGLGAETQLNLGGLQGKAIRLFKDGIPIELFGHGFSLSTIPTNMLERIEIYKGAMPVYLASDALGGGVNLVTRKPKSNLVELSYEIGSFRTHRATANVFLVGKNPAYYFGMNTTYNTSANNYKIDAPFVDATTGQQYTKKVRRFHDGTSSYYGELVAGVRDKAWADDLSFTFVFADFYKEIQHDSEMGKVFGEADSSEQNYAAILSYKKGFWGDRLQVNAVLSGSHFNTKLEDTATVRYNWDNEIILSDQVVGEINKGGSQQQLHYNLFSGRINATFQVNPNHFIEFGELIYHQRRKGTDPLGAVSPVYQVDVLTIPATYQKNITALALRSLWLNDQLESMVSLKHYNSRSKGFTTDKFNFAWQSSQSNKQWGYLGGLKWDAKPLLLKLSYEYATRLPDEMEVFGDGVLIKENLDLLPETSHNVNLNTAYTYGKSTHKGTVGLSLFYRRVKDAIFLQPDIPYNRYINFHQVAIKGVEVEVTHQIKEQFELGMNVTYQDIRRINERAEFKMYEGARVPNIPFFFGNAFFTSHFHGLFSSRDKVSVNWNLNYLHRFYLTDIPKKQEPSLFGKADMVDSKLIIPNDGRLGQFTQDIGVYYHFANRKINLALELLNVGNVKRYDNFNVQKPGRAVQFKIVYKII</sequence>
<keyword evidence="11" id="KW-0675">Receptor</keyword>
<protein>
    <submittedName>
        <fullName evidence="11">Colicin I receptor</fullName>
    </submittedName>
</protein>
<dbReference type="GO" id="GO:0044718">
    <property type="term" value="P:siderophore transmembrane transport"/>
    <property type="evidence" value="ECO:0007669"/>
    <property type="project" value="TreeGrafter"/>
</dbReference>
<evidence type="ECO:0000256" key="9">
    <source>
        <dbReference type="SAM" id="SignalP"/>
    </source>
</evidence>
<dbReference type="PANTHER" id="PTHR30069">
    <property type="entry name" value="TONB-DEPENDENT OUTER MEMBRANE RECEPTOR"/>
    <property type="match status" value="1"/>
</dbReference>